<dbReference type="PROSITE" id="PS50088">
    <property type="entry name" value="ANK_REPEAT"/>
    <property type="match status" value="2"/>
</dbReference>
<accession>A0A6G5QHU3</accession>
<organism evidence="5 6">
    <name type="scientific">Campylobacter mucosalis CCUG 21559</name>
    <dbReference type="NCBI Taxonomy" id="1032067"/>
    <lineage>
        <taxon>Bacteria</taxon>
        <taxon>Pseudomonadati</taxon>
        <taxon>Campylobacterota</taxon>
        <taxon>Epsilonproteobacteria</taxon>
        <taxon>Campylobacterales</taxon>
        <taxon>Campylobacteraceae</taxon>
        <taxon>Campylobacter</taxon>
    </lineage>
</organism>
<evidence type="ECO:0000313" key="6">
    <source>
        <dbReference type="Proteomes" id="UP000503264"/>
    </source>
</evidence>
<feature type="chain" id="PRO_5026361495" evidence="4">
    <location>
        <begin position="18"/>
        <end position="390"/>
    </location>
</feature>
<dbReference type="RefSeq" id="WP_171994039.1">
    <property type="nucleotide sequence ID" value="NZ_CP012542.1"/>
</dbReference>
<dbReference type="InterPro" id="IPR051165">
    <property type="entry name" value="Multifunctional_ANK_Repeat"/>
</dbReference>
<dbReference type="InterPro" id="IPR036770">
    <property type="entry name" value="Ankyrin_rpt-contain_sf"/>
</dbReference>
<keyword evidence="6" id="KW-1185">Reference proteome</keyword>
<proteinExistence type="predicted"/>
<dbReference type="Gene3D" id="1.25.40.20">
    <property type="entry name" value="Ankyrin repeat-containing domain"/>
    <property type="match status" value="2"/>
</dbReference>
<reference evidence="5 6" key="1">
    <citation type="submission" date="2016-07" db="EMBL/GenBank/DDBJ databases">
        <title>Comparative genomics of the Campylobacter concisus group.</title>
        <authorList>
            <person name="Miller W.G."/>
            <person name="Yee E."/>
            <person name="Chapman M.H."/>
            <person name="Huynh S."/>
            <person name="Bono J.L."/>
            <person name="On S.L.W."/>
            <person name="StLeger J."/>
            <person name="Foster G."/>
            <person name="Parker C.T."/>
        </authorList>
    </citation>
    <scope>NUCLEOTIDE SEQUENCE [LARGE SCALE GENOMIC DNA]</scope>
    <source>
        <strain evidence="5 6">CCUG 21559</strain>
    </source>
</reference>
<evidence type="ECO:0000256" key="2">
    <source>
        <dbReference type="ARBA" id="ARBA00023043"/>
    </source>
</evidence>
<keyword evidence="2 3" id="KW-0040">ANK repeat</keyword>
<dbReference type="PROSITE" id="PS50297">
    <property type="entry name" value="ANK_REP_REGION"/>
    <property type="match status" value="1"/>
</dbReference>
<dbReference type="Pfam" id="PF12796">
    <property type="entry name" value="Ank_2"/>
    <property type="match status" value="1"/>
</dbReference>
<dbReference type="AlphaFoldDB" id="A0A6G5QHU3"/>
<sequence length="390" mass="43807">MKFLSIFLICFSLYANANLDCEQLENSPGCDGSILAIPQIKDLLNIAVVVRADNANCIGATAVASNINALKTTLIQASFSPREYAKTLLKPEETEKLKDIWSGYFRYWGYQSFYNYSKFSEFWDAYNHAQTPLVKFYEQKGFKTLEAAYFATSILNEILKYSVASYPDMNNLPDITQEQKALSDKNISYDGILAILYSKNFTLKQIDEILKTALVLNKSVDIISQILKLGAQINVGDESALFFALGSYENMKFLIQNGADVNYKNAFGKSILFYAVELNNIDMIRLLIQNGANVNEKIIDENTKSAILNVGESLPFYINLCALEHTNKSVLMDAAAYSTPEILDILIQNGANLNDIDDIGFSVLDYAKKYKNDENVKFLQNLGVKSNIYE</sequence>
<dbReference type="EMBL" id="CP012542">
    <property type="protein sequence ID" value="QCD45240.1"/>
    <property type="molecule type" value="Genomic_DNA"/>
</dbReference>
<keyword evidence="4" id="KW-0732">Signal</keyword>
<evidence type="ECO:0000313" key="5">
    <source>
        <dbReference type="EMBL" id="QCD45240.1"/>
    </source>
</evidence>
<dbReference type="SMART" id="SM00248">
    <property type="entry name" value="ANK"/>
    <property type="match status" value="5"/>
</dbReference>
<keyword evidence="1" id="KW-0677">Repeat</keyword>
<name>A0A6G5QHU3_9BACT</name>
<feature type="repeat" description="ANK" evidence="3">
    <location>
        <begin position="267"/>
        <end position="295"/>
    </location>
</feature>
<dbReference type="PANTHER" id="PTHR24123">
    <property type="entry name" value="ANKYRIN REPEAT-CONTAINING"/>
    <property type="match status" value="1"/>
</dbReference>
<protein>
    <submittedName>
        <fullName evidence="5">Ankyrin domain protein</fullName>
    </submittedName>
</protein>
<dbReference type="Proteomes" id="UP000503264">
    <property type="component" value="Chromosome"/>
</dbReference>
<evidence type="ECO:0000256" key="1">
    <source>
        <dbReference type="ARBA" id="ARBA00022737"/>
    </source>
</evidence>
<evidence type="ECO:0000256" key="4">
    <source>
        <dbReference type="SAM" id="SignalP"/>
    </source>
</evidence>
<dbReference type="PANTHER" id="PTHR24123:SF33">
    <property type="entry name" value="PROTEIN HOS4"/>
    <property type="match status" value="1"/>
</dbReference>
<evidence type="ECO:0000256" key="3">
    <source>
        <dbReference type="PROSITE-ProRule" id="PRU00023"/>
    </source>
</evidence>
<dbReference type="SUPFAM" id="SSF48403">
    <property type="entry name" value="Ankyrin repeat"/>
    <property type="match status" value="1"/>
</dbReference>
<feature type="repeat" description="ANK" evidence="3">
    <location>
        <begin position="326"/>
        <end position="358"/>
    </location>
</feature>
<feature type="signal peptide" evidence="4">
    <location>
        <begin position="1"/>
        <end position="17"/>
    </location>
</feature>
<dbReference type="InterPro" id="IPR002110">
    <property type="entry name" value="Ankyrin_rpt"/>
</dbReference>
<gene>
    <name evidence="5" type="ORF">CMUC_1479</name>
</gene>